<reference evidence="2 3" key="1">
    <citation type="submission" date="2015-08" db="EMBL/GenBank/DDBJ databases">
        <title>Genomes of Paenibacillus riograndensis.</title>
        <authorList>
            <person name="Sant'Anna F.H."/>
            <person name="Souza R."/>
            <person name="Ambrosini A."/>
            <person name="Bach E."/>
            <person name="Fernandes G."/>
            <person name="Balsanelli E."/>
            <person name="Baura V.A."/>
            <person name="Pedrosa F.O."/>
            <person name="Souza E.M."/>
            <person name="Passaglia L."/>
        </authorList>
    </citation>
    <scope>NUCLEOTIDE SEQUENCE [LARGE SCALE GENOMIC DNA]</scope>
    <source>
        <strain evidence="2 3">CAS34</strain>
    </source>
</reference>
<keyword evidence="1" id="KW-0732">Signal</keyword>
<comment type="caution">
    <text evidence="2">The sequence shown here is derived from an EMBL/GenBank/DDBJ whole genome shotgun (WGS) entry which is preliminary data.</text>
</comment>
<sequence>MKRYFITLISILALTGIIGTALASPPKNEESFSGNSITSSAKTVNINEAKEMLGSTELQLPTELPVNFYQDSIIYNEPTSVFSEKARSKVDIDELKEITIRYRDKTDNTSWIDYTTKKMEIEIMDEDAEDITINGVDGQFKNFPEQGYAAYNWFKDGVSHFIVAKNTPNEKVMKFIESIK</sequence>
<evidence type="ECO:0000313" key="2">
    <source>
        <dbReference type="EMBL" id="KWX80692.1"/>
    </source>
</evidence>
<evidence type="ECO:0000313" key="3">
    <source>
        <dbReference type="Proteomes" id="UP000070475"/>
    </source>
</evidence>
<keyword evidence="3" id="KW-1185">Reference proteome</keyword>
<protein>
    <recommendedName>
        <fullName evidence="4">DUF4367 domain-containing protein</fullName>
    </recommendedName>
</protein>
<dbReference type="RefSeq" id="WP_060819544.1">
    <property type="nucleotide sequence ID" value="NZ_LIRB01000095.1"/>
</dbReference>
<evidence type="ECO:0000256" key="1">
    <source>
        <dbReference type="SAM" id="SignalP"/>
    </source>
</evidence>
<dbReference type="AlphaFoldDB" id="A0A132UAZ6"/>
<feature type="signal peptide" evidence="1">
    <location>
        <begin position="1"/>
        <end position="23"/>
    </location>
</feature>
<feature type="chain" id="PRO_5007454556" description="DUF4367 domain-containing protein" evidence="1">
    <location>
        <begin position="24"/>
        <end position="180"/>
    </location>
</feature>
<organism evidence="2 3">
    <name type="scientific">Paenibacillus riograndensis</name>
    <dbReference type="NCBI Taxonomy" id="483937"/>
    <lineage>
        <taxon>Bacteria</taxon>
        <taxon>Bacillati</taxon>
        <taxon>Bacillota</taxon>
        <taxon>Bacilli</taxon>
        <taxon>Bacillales</taxon>
        <taxon>Paenibacillaceae</taxon>
        <taxon>Paenibacillus</taxon>
        <taxon>Paenibacillus sonchi group</taxon>
    </lineage>
</organism>
<evidence type="ECO:0008006" key="4">
    <source>
        <dbReference type="Google" id="ProtNLM"/>
    </source>
</evidence>
<name>A0A132UAZ6_9BACL</name>
<dbReference type="EMBL" id="LIRB01000095">
    <property type="protein sequence ID" value="KWX80692.1"/>
    <property type="molecule type" value="Genomic_DNA"/>
</dbReference>
<dbReference type="Proteomes" id="UP000070475">
    <property type="component" value="Unassembled WGS sequence"/>
</dbReference>
<gene>
    <name evidence="2" type="ORF">AMQ84_02710</name>
</gene>
<dbReference type="PATRIC" id="fig|483937.3.peg.5534"/>
<proteinExistence type="predicted"/>
<dbReference type="OrthoDB" id="2937252at2"/>
<accession>A0A132UAZ6</accession>